<dbReference type="GO" id="GO:0071972">
    <property type="term" value="F:peptidoglycan L,D-transpeptidase activity"/>
    <property type="evidence" value="ECO:0007669"/>
    <property type="project" value="TreeGrafter"/>
</dbReference>
<gene>
    <name evidence="17" type="primary">mrdA</name>
    <name evidence="17" type="ORF">MUN82_14960</name>
</gene>
<dbReference type="GO" id="GO:0009002">
    <property type="term" value="F:serine-type D-Ala-D-Ala carboxypeptidase activity"/>
    <property type="evidence" value="ECO:0007669"/>
    <property type="project" value="UniProtKB-EC"/>
</dbReference>
<evidence type="ECO:0000256" key="5">
    <source>
        <dbReference type="ARBA" id="ARBA00022645"/>
    </source>
</evidence>
<dbReference type="SUPFAM" id="SSF56519">
    <property type="entry name" value="Penicillin binding protein dimerisation domain"/>
    <property type="match status" value="1"/>
</dbReference>
<feature type="domain" description="Penicillin-binding protein transpeptidase" evidence="15">
    <location>
        <begin position="254"/>
        <end position="578"/>
    </location>
</feature>
<dbReference type="GO" id="GO:0008360">
    <property type="term" value="P:regulation of cell shape"/>
    <property type="evidence" value="ECO:0007669"/>
    <property type="project" value="UniProtKB-KW"/>
</dbReference>
<keyword evidence="18" id="KW-1185">Reference proteome</keyword>
<dbReference type="GO" id="GO:0005886">
    <property type="term" value="C:plasma membrane"/>
    <property type="evidence" value="ECO:0007669"/>
    <property type="project" value="UniProtKB-SubCell"/>
</dbReference>
<dbReference type="InterPro" id="IPR017790">
    <property type="entry name" value="Penicillin-binding_protein_2"/>
</dbReference>
<dbReference type="InterPro" id="IPR001460">
    <property type="entry name" value="PCN-bd_Tpept"/>
</dbReference>
<keyword evidence="7 14" id="KW-0812">Transmembrane</keyword>
<dbReference type="GO" id="GO:0008658">
    <property type="term" value="F:penicillin binding"/>
    <property type="evidence" value="ECO:0007669"/>
    <property type="project" value="InterPro"/>
</dbReference>
<keyword evidence="10" id="KW-0573">Peptidoglycan synthesis</keyword>
<dbReference type="InterPro" id="IPR050515">
    <property type="entry name" value="Beta-lactam/transpept"/>
</dbReference>
<evidence type="ECO:0000256" key="14">
    <source>
        <dbReference type="SAM" id="Phobius"/>
    </source>
</evidence>
<keyword evidence="6" id="KW-0645">Protease</keyword>
<dbReference type="AlphaFoldDB" id="A0A8T9SWU0"/>
<evidence type="ECO:0000313" key="18">
    <source>
        <dbReference type="Proteomes" id="UP000829925"/>
    </source>
</evidence>
<dbReference type="Gene3D" id="3.30.1390.30">
    <property type="entry name" value="Penicillin-binding protein 2a, domain 3"/>
    <property type="match status" value="1"/>
</dbReference>
<dbReference type="InterPro" id="IPR005311">
    <property type="entry name" value="PBP_dimer"/>
</dbReference>
<dbReference type="EC" id="3.4.16.4" evidence="17"/>
<keyword evidence="13" id="KW-0961">Cell wall biogenesis/degradation</keyword>
<keyword evidence="4" id="KW-0997">Cell inner membrane</keyword>
<keyword evidence="11 14" id="KW-1133">Transmembrane helix</keyword>
<dbReference type="InterPro" id="IPR012338">
    <property type="entry name" value="Beta-lactam/transpept-like"/>
</dbReference>
<keyword evidence="9" id="KW-0133">Cell shape</keyword>
<evidence type="ECO:0000256" key="13">
    <source>
        <dbReference type="ARBA" id="ARBA00023316"/>
    </source>
</evidence>
<dbReference type="SUPFAM" id="SSF56601">
    <property type="entry name" value="beta-lactamase/transpeptidase-like"/>
    <property type="match status" value="1"/>
</dbReference>
<keyword evidence="3" id="KW-1003">Cell membrane</keyword>
<dbReference type="EMBL" id="CP095053">
    <property type="protein sequence ID" value="UOR04239.1"/>
    <property type="molecule type" value="Genomic_DNA"/>
</dbReference>
<evidence type="ECO:0000256" key="6">
    <source>
        <dbReference type="ARBA" id="ARBA00022670"/>
    </source>
</evidence>
<dbReference type="Pfam" id="PF03717">
    <property type="entry name" value="PBP_dimer"/>
    <property type="match status" value="1"/>
</dbReference>
<keyword evidence="5 17" id="KW-0121">Carboxypeptidase</keyword>
<dbReference type="GO" id="GO:0071555">
    <property type="term" value="P:cell wall organization"/>
    <property type="evidence" value="ECO:0007669"/>
    <property type="project" value="UniProtKB-KW"/>
</dbReference>
<dbReference type="Pfam" id="PF00905">
    <property type="entry name" value="Transpeptidase"/>
    <property type="match status" value="1"/>
</dbReference>
<comment type="subcellular location">
    <subcellularLocation>
        <location evidence="2">Cell membrane</location>
    </subcellularLocation>
    <subcellularLocation>
        <location evidence="1">Membrane</location>
        <topology evidence="1">Single-pass membrane protein</topology>
    </subcellularLocation>
</comment>
<evidence type="ECO:0000256" key="1">
    <source>
        <dbReference type="ARBA" id="ARBA00004167"/>
    </source>
</evidence>
<dbReference type="Proteomes" id="UP000829925">
    <property type="component" value="Chromosome"/>
</dbReference>
<dbReference type="Gene3D" id="3.40.710.10">
    <property type="entry name" value="DD-peptidase/beta-lactamase superfamily"/>
    <property type="match status" value="1"/>
</dbReference>
<dbReference type="InterPro" id="IPR036138">
    <property type="entry name" value="PBP_dimer_sf"/>
</dbReference>
<dbReference type="NCBIfam" id="TIGR03423">
    <property type="entry name" value="pbp2_mrdA"/>
    <property type="match status" value="1"/>
</dbReference>
<accession>A0A8T9SWU0</accession>
<evidence type="ECO:0000256" key="10">
    <source>
        <dbReference type="ARBA" id="ARBA00022984"/>
    </source>
</evidence>
<reference evidence="17 18" key="1">
    <citation type="submission" date="2022-04" db="EMBL/GenBank/DDBJ databases">
        <title>Hymenobacter sp. isolated from the air.</title>
        <authorList>
            <person name="Won M."/>
            <person name="Lee C.-M."/>
            <person name="Woen H.-Y."/>
            <person name="Kwon S.-W."/>
        </authorList>
    </citation>
    <scope>NUCLEOTIDE SEQUENCE [LARGE SCALE GENOMIC DNA]</scope>
    <source>
        <strain evidence="18">5413 J-13</strain>
    </source>
</reference>
<organism evidence="17 18">
    <name type="scientific">Hymenobacter aerilatus</name>
    <dbReference type="NCBI Taxonomy" id="2932251"/>
    <lineage>
        <taxon>Bacteria</taxon>
        <taxon>Pseudomonadati</taxon>
        <taxon>Bacteroidota</taxon>
        <taxon>Cytophagia</taxon>
        <taxon>Cytophagales</taxon>
        <taxon>Hymenobacteraceae</taxon>
        <taxon>Hymenobacter</taxon>
    </lineage>
</organism>
<proteinExistence type="predicted"/>
<protein>
    <submittedName>
        <fullName evidence="17">Penicillin-binding protein 2</fullName>
        <ecNumber evidence="17">3.4.16.4</ecNumber>
    </submittedName>
</protein>
<evidence type="ECO:0000256" key="4">
    <source>
        <dbReference type="ARBA" id="ARBA00022519"/>
    </source>
</evidence>
<sequence length="610" mass="68141">MQYLEGRKYVVQAIFLAVAMLFAGRLFYIQVLDGSYKLAADRNTLQRIVKIPYRGLVYDRNGKLLVQNTPVYDLLVVPREVKQLDTARFCQLLQLPIEDLRAGLLAAKKYSRVKASPLVQNLSTSELAAIQDNLIDFPGFRIEARMARAYGTQSMAHALGYVGPIPATWVDREKYAKYRPTDFLGISGLESFYEKELMGRRGVQYRMVNVRGIEKGAFRGGEFDTLSVAGQDLHTGIDIDLQQYGEMLMAGKRGTVVAIDPKTGEILAFVSAPAYDPAMLTGKGLGNRYMELLNNPERPLIDRPLTAIYSPGSVFKLVNELVAMQSGAVSANTGFPCNQRLVRCTHNHEYPSNVSIAIKQSCNPYFYQVMQAMVLRGRSRNRFEDSRLGLAEWKRSVQSFGLGEKLGVDLMGEKKGLIPSPEYYDKRYGHHRWTYKTVYSLSIGQGEVQVTSLQMANIMAIIANRGYYYTPHFVRSIGQSGPLPQFQERHTTSVHSRYFEQIIPGMQMVVGRGGTANLASLEQFGISMAGKTGTVQNRHGADHATFAAFAPVEDPKIAIAVFIENAGFGGSSAAPLASLMVERYLRGKVVRKKWEEWLPGSADRFVKRHH</sequence>
<evidence type="ECO:0000256" key="3">
    <source>
        <dbReference type="ARBA" id="ARBA00022475"/>
    </source>
</evidence>
<name>A0A8T9SWU0_9BACT</name>
<dbReference type="KEGG" id="haei:MUN82_14960"/>
<keyword evidence="12 14" id="KW-0472">Membrane</keyword>
<evidence type="ECO:0000256" key="8">
    <source>
        <dbReference type="ARBA" id="ARBA00022801"/>
    </source>
</evidence>
<evidence type="ECO:0000259" key="15">
    <source>
        <dbReference type="Pfam" id="PF00905"/>
    </source>
</evidence>
<evidence type="ECO:0000259" key="16">
    <source>
        <dbReference type="Pfam" id="PF03717"/>
    </source>
</evidence>
<evidence type="ECO:0000256" key="9">
    <source>
        <dbReference type="ARBA" id="ARBA00022960"/>
    </source>
</evidence>
<evidence type="ECO:0000256" key="11">
    <source>
        <dbReference type="ARBA" id="ARBA00022989"/>
    </source>
</evidence>
<feature type="domain" description="Penicillin-binding protein dimerisation" evidence="16">
    <location>
        <begin position="52"/>
        <end position="212"/>
    </location>
</feature>
<dbReference type="PANTHER" id="PTHR30627">
    <property type="entry name" value="PEPTIDOGLYCAN D,D-TRANSPEPTIDASE"/>
    <property type="match status" value="1"/>
</dbReference>
<keyword evidence="8 17" id="KW-0378">Hydrolase</keyword>
<dbReference type="Gene3D" id="3.90.1310.10">
    <property type="entry name" value="Penicillin-binding protein 2a (Domain 2)"/>
    <property type="match status" value="1"/>
</dbReference>
<evidence type="ECO:0000256" key="2">
    <source>
        <dbReference type="ARBA" id="ARBA00004236"/>
    </source>
</evidence>
<evidence type="ECO:0000256" key="7">
    <source>
        <dbReference type="ARBA" id="ARBA00022692"/>
    </source>
</evidence>
<dbReference type="RefSeq" id="WP_245091711.1">
    <property type="nucleotide sequence ID" value="NZ_CP095053.1"/>
</dbReference>
<evidence type="ECO:0000313" key="17">
    <source>
        <dbReference type="EMBL" id="UOR04239.1"/>
    </source>
</evidence>
<dbReference type="PANTHER" id="PTHR30627:SF2">
    <property type="entry name" value="PEPTIDOGLYCAN D,D-TRANSPEPTIDASE MRDA"/>
    <property type="match status" value="1"/>
</dbReference>
<dbReference type="GO" id="GO:0006508">
    <property type="term" value="P:proteolysis"/>
    <property type="evidence" value="ECO:0007669"/>
    <property type="project" value="UniProtKB-KW"/>
</dbReference>
<evidence type="ECO:0000256" key="12">
    <source>
        <dbReference type="ARBA" id="ARBA00023136"/>
    </source>
</evidence>
<dbReference type="GO" id="GO:0009252">
    <property type="term" value="P:peptidoglycan biosynthetic process"/>
    <property type="evidence" value="ECO:0007669"/>
    <property type="project" value="UniProtKB-KW"/>
</dbReference>
<feature type="transmembrane region" description="Helical" evidence="14">
    <location>
        <begin position="9"/>
        <end position="28"/>
    </location>
</feature>